<proteinExistence type="predicted"/>
<gene>
    <name evidence="1" type="ORF">B9Q03_06450</name>
</gene>
<reference evidence="1 2" key="1">
    <citation type="submission" date="2017-04" db="EMBL/GenBank/DDBJ databases">
        <title>Novel microbial lineages endemic to geothermal iron-oxide mats fill important gaps in the evolutionary history of Archaea.</title>
        <authorList>
            <person name="Jay Z.J."/>
            <person name="Beam J.P."/>
            <person name="Dlakic M."/>
            <person name="Rusch D.B."/>
            <person name="Kozubal M.A."/>
            <person name="Inskeep W.P."/>
        </authorList>
    </citation>
    <scope>NUCLEOTIDE SEQUENCE [LARGE SCALE GENOMIC DNA]</scope>
    <source>
        <strain evidence="1">OSP_D</strain>
    </source>
</reference>
<dbReference type="EMBL" id="NEXE01000055">
    <property type="protein sequence ID" value="PSN90565.1"/>
    <property type="molecule type" value="Genomic_DNA"/>
</dbReference>
<organism evidence="1 2">
    <name type="scientific">Candidatus Marsarchaeota G2 archaeon OSP_D</name>
    <dbReference type="NCBI Taxonomy" id="1978157"/>
    <lineage>
        <taxon>Archaea</taxon>
        <taxon>Candidatus Marsarchaeota</taxon>
        <taxon>Candidatus Marsarchaeota group 2</taxon>
    </lineage>
</organism>
<evidence type="ECO:0000313" key="2">
    <source>
        <dbReference type="Proteomes" id="UP000240322"/>
    </source>
</evidence>
<name>A0A2R6AVZ2_9ARCH</name>
<dbReference type="Proteomes" id="UP000240322">
    <property type="component" value="Unassembled WGS sequence"/>
</dbReference>
<sequence length="95" mass="11355">MLYGVTGVLRSYSLEYDCGEQLEPLLLAYRDAVNSVLKELWGNIEWEKRKVKGKRQWRLLPKYKVDIHSKEYKKLRESLLQEWPYAAHWVDSAIK</sequence>
<protein>
    <submittedName>
        <fullName evidence="1">Uncharacterized protein</fullName>
    </submittedName>
</protein>
<accession>A0A2R6AVZ2</accession>
<evidence type="ECO:0000313" key="1">
    <source>
        <dbReference type="EMBL" id="PSN90565.1"/>
    </source>
</evidence>
<comment type="caution">
    <text evidence="1">The sequence shown here is derived from an EMBL/GenBank/DDBJ whole genome shotgun (WGS) entry which is preliminary data.</text>
</comment>
<feature type="non-terminal residue" evidence="1">
    <location>
        <position position="95"/>
    </location>
</feature>
<dbReference type="AlphaFoldDB" id="A0A2R6AVZ2"/>